<dbReference type="PRINTS" id="PR00455">
    <property type="entry name" value="HTHTETR"/>
</dbReference>
<dbReference type="InterPro" id="IPR001647">
    <property type="entry name" value="HTH_TetR"/>
</dbReference>
<evidence type="ECO:0000259" key="3">
    <source>
        <dbReference type="PROSITE" id="PS50977"/>
    </source>
</evidence>
<dbReference type="AlphaFoldDB" id="A0A1G5HB40"/>
<dbReference type="GO" id="GO:0003677">
    <property type="term" value="F:DNA binding"/>
    <property type="evidence" value="ECO:0007669"/>
    <property type="project" value="UniProtKB-UniRule"/>
</dbReference>
<dbReference type="RefSeq" id="WP_091542833.1">
    <property type="nucleotide sequence ID" value="NZ_FMUS01000011.1"/>
</dbReference>
<organism evidence="4 5">
    <name type="scientific">Alkaliphilus peptidifermentans DSM 18978</name>
    <dbReference type="NCBI Taxonomy" id="1120976"/>
    <lineage>
        <taxon>Bacteria</taxon>
        <taxon>Bacillati</taxon>
        <taxon>Bacillota</taxon>
        <taxon>Clostridia</taxon>
        <taxon>Peptostreptococcales</taxon>
        <taxon>Natronincolaceae</taxon>
        <taxon>Alkaliphilus</taxon>
    </lineage>
</organism>
<feature type="domain" description="HTH tetR-type" evidence="3">
    <location>
        <begin position="2"/>
        <end position="62"/>
    </location>
</feature>
<keyword evidence="5" id="KW-1185">Reference proteome</keyword>
<dbReference type="OrthoDB" id="9812993at2"/>
<dbReference type="InterPro" id="IPR009057">
    <property type="entry name" value="Homeodomain-like_sf"/>
</dbReference>
<reference evidence="4 5" key="1">
    <citation type="submission" date="2016-10" db="EMBL/GenBank/DDBJ databases">
        <authorList>
            <person name="de Groot N.N."/>
        </authorList>
    </citation>
    <scope>NUCLEOTIDE SEQUENCE [LARGE SCALE GENOMIC DNA]</scope>
    <source>
        <strain evidence="4 5">DSM 18978</strain>
    </source>
</reference>
<dbReference type="PROSITE" id="PS50977">
    <property type="entry name" value="HTH_TETR_2"/>
    <property type="match status" value="1"/>
</dbReference>
<evidence type="ECO:0000313" key="4">
    <source>
        <dbReference type="EMBL" id="SCY60937.1"/>
    </source>
</evidence>
<dbReference type="Gene3D" id="1.10.357.10">
    <property type="entry name" value="Tetracycline Repressor, domain 2"/>
    <property type="match status" value="1"/>
</dbReference>
<gene>
    <name evidence="4" type="ORF">SAMN03080606_01940</name>
</gene>
<proteinExistence type="predicted"/>
<dbReference type="Pfam" id="PF00440">
    <property type="entry name" value="TetR_N"/>
    <property type="match status" value="1"/>
</dbReference>
<evidence type="ECO:0000313" key="5">
    <source>
        <dbReference type="Proteomes" id="UP000198636"/>
    </source>
</evidence>
<evidence type="ECO:0000256" key="2">
    <source>
        <dbReference type="PROSITE-ProRule" id="PRU00335"/>
    </source>
</evidence>
<accession>A0A1G5HB40</accession>
<keyword evidence="1 2" id="KW-0238">DNA-binding</keyword>
<sequence>MNNIKECIYNVAKDLFSQQGFKDTNISAITKKVGIGVGTFYNYYTSKEELFMKIFIDENMEMKRRILDLVDLNGDPAPIIKEVVLRIFEEMKSNPILVEWYNRETYHKIIEKLYKEVITNEEEDIFYQFFFDLIENWQKEGKIRRDIASEEILALFDSLSFVDLHKEEIGSKYFPQTMNYLVEFITKGLKG</sequence>
<dbReference type="PANTHER" id="PTHR43479:SF11">
    <property type="entry name" value="ACREF_ENVCD OPERON REPRESSOR-RELATED"/>
    <property type="match status" value="1"/>
</dbReference>
<protein>
    <submittedName>
        <fullName evidence="4">Transcriptional regulator, TetR family</fullName>
    </submittedName>
</protein>
<dbReference type="SUPFAM" id="SSF46689">
    <property type="entry name" value="Homeodomain-like"/>
    <property type="match status" value="1"/>
</dbReference>
<feature type="DNA-binding region" description="H-T-H motif" evidence="2">
    <location>
        <begin position="25"/>
        <end position="44"/>
    </location>
</feature>
<name>A0A1G5HB40_9FIRM</name>
<dbReference type="EMBL" id="FMUS01000011">
    <property type="protein sequence ID" value="SCY60937.1"/>
    <property type="molecule type" value="Genomic_DNA"/>
</dbReference>
<dbReference type="PANTHER" id="PTHR43479">
    <property type="entry name" value="ACREF/ENVCD OPERON REPRESSOR-RELATED"/>
    <property type="match status" value="1"/>
</dbReference>
<evidence type="ECO:0000256" key="1">
    <source>
        <dbReference type="ARBA" id="ARBA00023125"/>
    </source>
</evidence>
<dbReference type="InterPro" id="IPR050624">
    <property type="entry name" value="HTH-type_Tx_Regulator"/>
</dbReference>
<dbReference type="Proteomes" id="UP000198636">
    <property type="component" value="Unassembled WGS sequence"/>
</dbReference>
<dbReference type="STRING" id="1120976.SAMN03080606_01940"/>